<dbReference type="PANTHER" id="PTHR45786">
    <property type="entry name" value="DNA BINDING PROTEIN-LIKE"/>
    <property type="match status" value="1"/>
</dbReference>
<protein>
    <recommendedName>
        <fullName evidence="3">Helitron helicase-like domain-containing protein</fullName>
    </recommendedName>
</protein>
<dbReference type="Proteomes" id="UP000093000">
    <property type="component" value="Unassembled WGS sequence"/>
</dbReference>
<dbReference type="PANTHER" id="PTHR45786:SF74">
    <property type="entry name" value="ATP-DEPENDENT DNA HELICASE"/>
    <property type="match status" value="1"/>
</dbReference>
<evidence type="ECO:0000313" key="1">
    <source>
        <dbReference type="EMBL" id="OBZ80764.1"/>
    </source>
</evidence>
<dbReference type="InParanoid" id="A0A1C7N088"/>
<organism evidence="1 2">
    <name type="scientific">Choanephora cucurbitarum</name>
    <dbReference type="NCBI Taxonomy" id="101091"/>
    <lineage>
        <taxon>Eukaryota</taxon>
        <taxon>Fungi</taxon>
        <taxon>Fungi incertae sedis</taxon>
        <taxon>Mucoromycota</taxon>
        <taxon>Mucoromycotina</taxon>
        <taxon>Mucoromycetes</taxon>
        <taxon>Mucorales</taxon>
        <taxon>Mucorineae</taxon>
        <taxon>Choanephoraceae</taxon>
        <taxon>Choanephoroideae</taxon>
        <taxon>Choanephora</taxon>
    </lineage>
</organism>
<evidence type="ECO:0000313" key="2">
    <source>
        <dbReference type="Proteomes" id="UP000093000"/>
    </source>
</evidence>
<dbReference type="EMBL" id="LUGH01001758">
    <property type="protein sequence ID" value="OBZ80764.1"/>
    <property type="molecule type" value="Genomic_DNA"/>
</dbReference>
<dbReference type="AlphaFoldDB" id="A0A1C7N088"/>
<name>A0A1C7N088_9FUNG</name>
<proteinExistence type="predicted"/>
<gene>
    <name evidence="1" type="ORF">A0J61_11187</name>
</gene>
<accession>A0A1C7N088</accession>
<reference evidence="1 2" key="1">
    <citation type="submission" date="2016-03" db="EMBL/GenBank/DDBJ databases">
        <title>Choanephora cucurbitarum.</title>
        <authorList>
            <person name="Min B."/>
            <person name="Park H."/>
            <person name="Park J.-H."/>
            <person name="Shin H.-D."/>
            <person name="Choi I.-G."/>
        </authorList>
    </citation>
    <scope>NUCLEOTIDE SEQUENCE [LARGE SCALE GENOMIC DNA]</scope>
    <source>
        <strain evidence="1 2">KUS-F28377</strain>
    </source>
</reference>
<evidence type="ECO:0008006" key="3">
    <source>
        <dbReference type="Google" id="ProtNLM"/>
    </source>
</evidence>
<dbReference type="OrthoDB" id="2447509at2759"/>
<keyword evidence="2" id="KW-1185">Reference proteome</keyword>
<sequence>MAMKTDVLPERHNLERAEGGIYTARYQLRCGREKYVVQPFEPTPQVIAELLKNNDSKSVEFKRNIRAYNNALGFTFMGVNLDNTVQNSRGEAYAFRIHGSIYHRIGSLLRNENEQPAFAQIYVFDASTEINNRHAVANHLNAQTLEQLQSLMHGCNPIVRDFKPIAQFVRKSPNHASDVYGF</sequence>
<comment type="caution">
    <text evidence="1">The sequence shown here is derived from an EMBL/GenBank/DDBJ whole genome shotgun (WGS) entry which is preliminary data.</text>
</comment>
<dbReference type="STRING" id="101091.A0A1C7N088"/>